<comment type="caution">
    <text evidence="3">The sequence shown here is derived from an EMBL/GenBank/DDBJ whole genome shotgun (WGS) entry which is preliminary data.</text>
</comment>
<dbReference type="InterPro" id="IPR029041">
    <property type="entry name" value="FAD-linked_oxidoreductase-like"/>
</dbReference>
<dbReference type="GO" id="GO:0004657">
    <property type="term" value="F:proline dehydrogenase activity"/>
    <property type="evidence" value="ECO:0007669"/>
    <property type="project" value="UniProtKB-ARBA"/>
</dbReference>
<sequence>MDEQSRDVSRYIAGSDATQALERARLLNKEGIGTLLVPLECDLEKESYEERVESLRDMARQMGMKMIRGGISLRLSDLGFMEDREKALGRLVTVIRAAEEYALAIWIDMEHPEVVGDTLEAYLDLRKKFPHLSITLQSRLDRTSADLRRVIAARGRVRLVKGEYADPSGKASNDPEEIRRRYLADMELLFSEGAMFAIATHDETILEGASRLQHNHPRMMEFQMYMGVREERIRTLLFEGGFPVTLYLPFGVSPHRYFRRTGLGPASSEKA</sequence>
<evidence type="ECO:0000313" key="3">
    <source>
        <dbReference type="EMBL" id="HFT92780.1"/>
    </source>
</evidence>
<keyword evidence="1" id="KW-0560">Oxidoreductase</keyword>
<reference evidence="3" key="1">
    <citation type="journal article" date="2020" name="mSystems">
        <title>Genome- and Community-Level Interaction Insights into Carbon Utilization and Element Cycling Functions of Hydrothermarchaeota in Hydrothermal Sediment.</title>
        <authorList>
            <person name="Zhou Z."/>
            <person name="Liu Y."/>
            <person name="Xu W."/>
            <person name="Pan J."/>
            <person name="Luo Z.H."/>
            <person name="Li M."/>
        </authorList>
    </citation>
    <scope>NUCLEOTIDE SEQUENCE [LARGE SCALE GENOMIC DNA]</scope>
    <source>
        <strain evidence="3">SpSt-902</strain>
    </source>
</reference>
<dbReference type="Gene3D" id="3.20.20.220">
    <property type="match status" value="1"/>
</dbReference>
<dbReference type="InterPro" id="IPR002872">
    <property type="entry name" value="Proline_DH_dom"/>
</dbReference>
<evidence type="ECO:0000256" key="1">
    <source>
        <dbReference type="ARBA" id="ARBA00023002"/>
    </source>
</evidence>
<feature type="domain" description="Proline dehydrogenase" evidence="2">
    <location>
        <begin position="45"/>
        <end position="251"/>
    </location>
</feature>
<dbReference type="EMBL" id="DTMM01000045">
    <property type="protein sequence ID" value="HFT92780.1"/>
    <property type="molecule type" value="Genomic_DNA"/>
</dbReference>
<gene>
    <name evidence="3" type="ORF">ENX03_02340</name>
</gene>
<dbReference type="Pfam" id="PF01619">
    <property type="entry name" value="Pro_dh"/>
    <property type="match status" value="1"/>
</dbReference>
<dbReference type="SUPFAM" id="SSF51730">
    <property type="entry name" value="FAD-linked oxidoreductase"/>
    <property type="match status" value="1"/>
</dbReference>
<organism evidence="3">
    <name type="scientific">Leptospirillum ferriphilum</name>
    <dbReference type="NCBI Taxonomy" id="178606"/>
    <lineage>
        <taxon>Bacteria</taxon>
        <taxon>Pseudomonadati</taxon>
        <taxon>Nitrospirota</taxon>
        <taxon>Nitrospiria</taxon>
        <taxon>Nitrospirales</taxon>
        <taxon>Nitrospiraceae</taxon>
        <taxon>Leptospirillum</taxon>
    </lineage>
</organism>
<protein>
    <submittedName>
        <fullName evidence="3">Proline dehydrogenase</fullName>
    </submittedName>
</protein>
<name>A0A7C3LRB4_9BACT</name>
<accession>A0A7C3LRB4</accession>
<dbReference type="AlphaFoldDB" id="A0A7C3LRB4"/>
<proteinExistence type="predicted"/>
<dbReference type="GO" id="GO:0006562">
    <property type="term" value="P:L-proline catabolic process"/>
    <property type="evidence" value="ECO:0007669"/>
    <property type="project" value="UniProtKB-ARBA"/>
</dbReference>
<evidence type="ECO:0000259" key="2">
    <source>
        <dbReference type="Pfam" id="PF01619"/>
    </source>
</evidence>